<proteinExistence type="predicted"/>
<reference evidence="2" key="2">
    <citation type="submission" date="2020-09" db="EMBL/GenBank/DDBJ databases">
        <authorList>
            <person name="Sun Q."/>
            <person name="Zhou Y."/>
        </authorList>
    </citation>
    <scope>NUCLEOTIDE SEQUENCE</scope>
    <source>
        <strain evidence="2">CGMCC 1.15254</strain>
    </source>
</reference>
<reference evidence="2" key="1">
    <citation type="journal article" date="2014" name="Int. J. Syst. Evol. Microbiol.">
        <title>Complete genome sequence of Corynebacterium casei LMG S-19264T (=DSM 44701T), isolated from a smear-ripened cheese.</title>
        <authorList>
            <consortium name="US DOE Joint Genome Institute (JGI-PGF)"/>
            <person name="Walter F."/>
            <person name="Albersmeier A."/>
            <person name="Kalinowski J."/>
            <person name="Ruckert C."/>
        </authorList>
    </citation>
    <scope>NUCLEOTIDE SEQUENCE</scope>
    <source>
        <strain evidence="2">CGMCC 1.15254</strain>
    </source>
</reference>
<feature type="transmembrane region" description="Helical" evidence="1">
    <location>
        <begin position="12"/>
        <end position="35"/>
    </location>
</feature>
<feature type="transmembrane region" description="Helical" evidence="1">
    <location>
        <begin position="55"/>
        <end position="75"/>
    </location>
</feature>
<keyword evidence="1" id="KW-0812">Transmembrane</keyword>
<accession>A0A917FG24</accession>
<dbReference type="Proteomes" id="UP000632498">
    <property type="component" value="Unassembled WGS sequence"/>
</dbReference>
<keyword evidence="1" id="KW-1133">Transmembrane helix</keyword>
<protein>
    <recommendedName>
        <fullName evidence="4">Copper resistance protein D domain-containing protein</fullName>
    </recommendedName>
</protein>
<name>A0A917FG24_9PROT</name>
<keyword evidence="3" id="KW-1185">Reference proteome</keyword>
<keyword evidence="1" id="KW-0472">Membrane</keyword>
<evidence type="ECO:0000313" key="3">
    <source>
        <dbReference type="Proteomes" id="UP000632498"/>
    </source>
</evidence>
<evidence type="ECO:0000313" key="2">
    <source>
        <dbReference type="EMBL" id="GGF74328.1"/>
    </source>
</evidence>
<dbReference type="RefSeq" id="WP_188666818.1">
    <property type="nucleotide sequence ID" value="NZ_BMHV01000032.1"/>
</dbReference>
<feature type="transmembrane region" description="Helical" evidence="1">
    <location>
        <begin position="134"/>
        <end position="158"/>
    </location>
</feature>
<evidence type="ECO:0008006" key="4">
    <source>
        <dbReference type="Google" id="ProtNLM"/>
    </source>
</evidence>
<feature type="transmembrane region" description="Helical" evidence="1">
    <location>
        <begin position="87"/>
        <end position="113"/>
    </location>
</feature>
<sequence>MDFDTLTLARGLHVLSVVFWIGGVAMVTTVLLPAVRKMKQPDERIMFFETVERRFALQARLTTLLTGLSGFYMLYKMDGWSLFSTPGYWWLHAMTGVWAVFTLILFVLEPLVLHKLFHTQAQKNPDRTFRIIQIMHWVLLTVSVITIAGAVLGAHGLLFTD</sequence>
<gene>
    <name evidence="2" type="ORF">GCM10011332_30530</name>
</gene>
<dbReference type="AlphaFoldDB" id="A0A917FG24"/>
<dbReference type="EMBL" id="BMHV01000032">
    <property type="protein sequence ID" value="GGF74328.1"/>
    <property type="molecule type" value="Genomic_DNA"/>
</dbReference>
<organism evidence="2 3">
    <name type="scientific">Terasakiella brassicae</name>
    <dbReference type="NCBI Taxonomy" id="1634917"/>
    <lineage>
        <taxon>Bacteria</taxon>
        <taxon>Pseudomonadati</taxon>
        <taxon>Pseudomonadota</taxon>
        <taxon>Alphaproteobacteria</taxon>
        <taxon>Rhodospirillales</taxon>
        <taxon>Terasakiellaceae</taxon>
        <taxon>Terasakiella</taxon>
    </lineage>
</organism>
<evidence type="ECO:0000256" key="1">
    <source>
        <dbReference type="SAM" id="Phobius"/>
    </source>
</evidence>
<comment type="caution">
    <text evidence="2">The sequence shown here is derived from an EMBL/GenBank/DDBJ whole genome shotgun (WGS) entry which is preliminary data.</text>
</comment>